<organism evidence="2 3">
    <name type="scientific">Ridgeia piscesae</name>
    <name type="common">Tubeworm</name>
    <dbReference type="NCBI Taxonomy" id="27915"/>
    <lineage>
        <taxon>Eukaryota</taxon>
        <taxon>Metazoa</taxon>
        <taxon>Spiralia</taxon>
        <taxon>Lophotrochozoa</taxon>
        <taxon>Annelida</taxon>
        <taxon>Polychaeta</taxon>
        <taxon>Sedentaria</taxon>
        <taxon>Canalipalpata</taxon>
        <taxon>Sabellida</taxon>
        <taxon>Siboglinidae</taxon>
        <taxon>Ridgeia</taxon>
    </lineage>
</organism>
<protein>
    <submittedName>
        <fullName evidence="2">Uncharacterized protein</fullName>
    </submittedName>
</protein>
<evidence type="ECO:0000313" key="2">
    <source>
        <dbReference type="EMBL" id="KAK2143289.1"/>
    </source>
</evidence>
<comment type="caution">
    <text evidence="2">The sequence shown here is derived from an EMBL/GenBank/DDBJ whole genome shotgun (WGS) entry which is preliminary data.</text>
</comment>
<feature type="compositionally biased region" description="Acidic residues" evidence="1">
    <location>
        <begin position="162"/>
        <end position="171"/>
    </location>
</feature>
<dbReference type="EMBL" id="JAODUO010004564">
    <property type="protein sequence ID" value="KAK2143289.1"/>
    <property type="molecule type" value="Genomic_DNA"/>
</dbReference>
<accession>A0AAD9MUB3</accession>
<evidence type="ECO:0000256" key="1">
    <source>
        <dbReference type="SAM" id="MobiDB-lite"/>
    </source>
</evidence>
<evidence type="ECO:0000313" key="3">
    <source>
        <dbReference type="Proteomes" id="UP001209878"/>
    </source>
</evidence>
<keyword evidence="3" id="KW-1185">Reference proteome</keyword>
<feature type="region of interest" description="Disordered" evidence="1">
    <location>
        <begin position="205"/>
        <end position="248"/>
    </location>
</feature>
<feature type="region of interest" description="Disordered" evidence="1">
    <location>
        <begin position="162"/>
        <end position="187"/>
    </location>
</feature>
<dbReference type="AlphaFoldDB" id="A0AAD9MUB3"/>
<proteinExistence type="predicted"/>
<reference evidence="2" key="1">
    <citation type="journal article" date="2023" name="Mol. Biol. Evol.">
        <title>Third-Generation Sequencing Reveals the Adaptive Role of the Epigenome in Three Deep-Sea Polychaetes.</title>
        <authorList>
            <person name="Perez M."/>
            <person name="Aroh O."/>
            <person name="Sun Y."/>
            <person name="Lan Y."/>
            <person name="Juniper S.K."/>
            <person name="Young C.R."/>
            <person name="Angers B."/>
            <person name="Qian P.Y."/>
        </authorList>
    </citation>
    <scope>NUCLEOTIDE SEQUENCE</scope>
    <source>
        <strain evidence="2">R07B-5</strain>
    </source>
</reference>
<gene>
    <name evidence="2" type="ORF">NP493_4574g00012</name>
</gene>
<dbReference type="Proteomes" id="UP001209878">
    <property type="component" value="Unassembled WGS sequence"/>
</dbReference>
<feature type="compositionally biased region" description="Polar residues" evidence="1">
    <location>
        <begin position="174"/>
        <end position="187"/>
    </location>
</feature>
<name>A0AAD9MUB3_RIDPI</name>
<sequence length="248" mass="26773">MAVGLERVRKDMLERRRARLEQLAYIGTDMRSKSAAQSRANKTMFEETLSLGGREAVVRAALRKCLPTSSRVTGPSFYGSPLYNKRTRLMASIRARSSGWPPVPMFRGRAIAFDADPMAKSPLEPSPATHPMPHTVTVALPVRRKASLRPIASKYPVAMPADDVEQEEEAVQPDSPTAVSGHSSRTETVVSNTVIAGVGEETALPVTTDLAAPEVTAKLDTESEAGKQSTKVSVKSPRGRECTNTGQS</sequence>